<evidence type="ECO:0000256" key="3">
    <source>
        <dbReference type="ARBA" id="ARBA00022475"/>
    </source>
</evidence>
<feature type="transmembrane region" description="Helical" evidence="7">
    <location>
        <begin position="62"/>
        <end position="84"/>
    </location>
</feature>
<proteinExistence type="predicted"/>
<accession>A0ABS9I2J0</accession>
<feature type="transmembrane region" description="Helical" evidence="7">
    <location>
        <begin position="324"/>
        <end position="346"/>
    </location>
</feature>
<feature type="transmembrane region" description="Helical" evidence="7">
    <location>
        <begin position="185"/>
        <end position="203"/>
    </location>
</feature>
<comment type="subcellular location">
    <subcellularLocation>
        <location evidence="1">Cell membrane</location>
        <topology evidence="1">Multi-pass membrane protein</topology>
    </subcellularLocation>
</comment>
<dbReference type="InterPro" id="IPR011701">
    <property type="entry name" value="MFS"/>
</dbReference>
<feature type="transmembrane region" description="Helical" evidence="7">
    <location>
        <begin position="298"/>
        <end position="318"/>
    </location>
</feature>
<evidence type="ECO:0000259" key="8">
    <source>
        <dbReference type="PROSITE" id="PS50850"/>
    </source>
</evidence>
<feature type="transmembrane region" description="Helical" evidence="7">
    <location>
        <begin position="26"/>
        <end position="50"/>
    </location>
</feature>
<evidence type="ECO:0000256" key="4">
    <source>
        <dbReference type="ARBA" id="ARBA00022692"/>
    </source>
</evidence>
<dbReference type="Pfam" id="PF07690">
    <property type="entry name" value="MFS_1"/>
    <property type="match status" value="1"/>
</dbReference>
<evidence type="ECO:0000256" key="7">
    <source>
        <dbReference type="SAM" id="Phobius"/>
    </source>
</evidence>
<dbReference type="RefSeq" id="WP_237250974.1">
    <property type="nucleotide sequence ID" value="NZ_JAKJXE010000010.1"/>
</dbReference>
<dbReference type="EMBL" id="JAKJXH010000004">
    <property type="protein sequence ID" value="MCF7541750.1"/>
    <property type="molecule type" value="Genomic_DNA"/>
</dbReference>
<dbReference type="InterPro" id="IPR001958">
    <property type="entry name" value="Tet-R_TetA/multi-R_MdtG-like"/>
</dbReference>
<keyword evidence="5 7" id="KW-1133">Transmembrane helix</keyword>
<keyword evidence="2" id="KW-0813">Transport</keyword>
<feature type="transmembrane region" description="Helical" evidence="7">
    <location>
        <begin position="233"/>
        <end position="254"/>
    </location>
</feature>
<dbReference type="PANTHER" id="PTHR43414">
    <property type="entry name" value="MULTIDRUG RESISTANCE PROTEIN MDTG"/>
    <property type="match status" value="1"/>
</dbReference>
<dbReference type="Proteomes" id="UP001162905">
    <property type="component" value="Unassembled WGS sequence"/>
</dbReference>
<keyword evidence="10" id="KW-1185">Reference proteome</keyword>
<dbReference type="SUPFAM" id="SSF103473">
    <property type="entry name" value="MFS general substrate transporter"/>
    <property type="match status" value="1"/>
</dbReference>
<evidence type="ECO:0000256" key="1">
    <source>
        <dbReference type="ARBA" id="ARBA00004651"/>
    </source>
</evidence>
<feature type="transmembrane region" description="Helical" evidence="7">
    <location>
        <begin position="358"/>
        <end position="380"/>
    </location>
</feature>
<dbReference type="Gene3D" id="1.20.1250.20">
    <property type="entry name" value="MFS general substrate transporter like domains"/>
    <property type="match status" value="2"/>
</dbReference>
<feature type="transmembrane region" description="Helical" evidence="7">
    <location>
        <begin position="386"/>
        <end position="407"/>
    </location>
</feature>
<dbReference type="PRINTS" id="PR01035">
    <property type="entry name" value="TCRTETA"/>
</dbReference>
<evidence type="ECO:0000313" key="10">
    <source>
        <dbReference type="Proteomes" id="UP001162905"/>
    </source>
</evidence>
<comment type="caution">
    <text evidence="9">The sequence shown here is derived from an EMBL/GenBank/DDBJ whole genome shotgun (WGS) entry which is preliminary data.</text>
</comment>
<gene>
    <name evidence="9" type="ORF">L4G47_05890</name>
</gene>
<name>A0ABS9I2J0_9PSED</name>
<keyword evidence="3" id="KW-1003">Cell membrane</keyword>
<dbReference type="PANTHER" id="PTHR43414:SF6">
    <property type="entry name" value="MULTIDRUG RESISTANCE PROTEIN MDTG"/>
    <property type="match status" value="1"/>
</dbReference>
<dbReference type="InterPro" id="IPR036259">
    <property type="entry name" value="MFS_trans_sf"/>
</dbReference>
<reference evidence="9" key="1">
    <citation type="submission" date="2022-01" db="EMBL/GenBank/DDBJ databases">
        <title>Pseudomonas sp. nov. isolated from Antarctic regolith.</title>
        <authorList>
            <person name="Novakova D."/>
            <person name="Sedlar K."/>
        </authorList>
    </citation>
    <scope>NUCLEOTIDE SEQUENCE</scope>
    <source>
        <strain evidence="9">P2647</strain>
    </source>
</reference>
<feature type="transmembrane region" description="Helical" evidence="7">
    <location>
        <begin position="96"/>
        <end position="114"/>
    </location>
</feature>
<feature type="domain" description="Major facilitator superfamily (MFS) profile" evidence="8">
    <location>
        <begin position="25"/>
        <end position="412"/>
    </location>
</feature>
<protein>
    <submittedName>
        <fullName evidence="9">MFS transporter</fullName>
    </submittedName>
</protein>
<sequence>MTAQPRSRFQAQPPPSIVEKHWQRNLAVCVFGAFTTIVAMTLLLPFLPLYVEHLGVSDQAAIVQWSGVAFGATFLSAALTAPLWGRLGDRYGRKLMLIRASLGMAVAMSLIGLAENIYQLVGLRLLAGLLGGYASGATILVATQTPKARTGWALGMLSSGIMAGNLTGPLIGGLLPPLIGIRNTFFLAGGVIFLTFLATLFLMKETPRPKRQAGMPKAPAVRAWDVIADKKPVLTMLVVACLVMFSIMSIEPIITVYLTQLHSENVTLMAGLVMSATALASVLSASRIGKLADRVGHWKVVIGCLSAAAIVLIPQAFVSHAWQLVLLRFLMGIALGGLLPCIAAIIRHSVPDAVAGRMLGYSTSCQYIGQVLGPLTGGYLGGHFGMPVVFIVTCLLMSGCAVGMLLMRPLIFSGTGFSREERGV</sequence>
<keyword evidence="6 7" id="KW-0472">Membrane</keyword>
<evidence type="ECO:0000256" key="6">
    <source>
        <dbReference type="ARBA" id="ARBA00023136"/>
    </source>
</evidence>
<feature type="transmembrane region" description="Helical" evidence="7">
    <location>
        <begin position="154"/>
        <end position="179"/>
    </location>
</feature>
<feature type="transmembrane region" description="Helical" evidence="7">
    <location>
        <begin position="120"/>
        <end position="142"/>
    </location>
</feature>
<evidence type="ECO:0000313" key="9">
    <source>
        <dbReference type="EMBL" id="MCF7541750.1"/>
    </source>
</evidence>
<evidence type="ECO:0000256" key="5">
    <source>
        <dbReference type="ARBA" id="ARBA00022989"/>
    </source>
</evidence>
<dbReference type="PROSITE" id="PS50850">
    <property type="entry name" value="MFS"/>
    <property type="match status" value="1"/>
</dbReference>
<feature type="transmembrane region" description="Helical" evidence="7">
    <location>
        <begin position="266"/>
        <end position="286"/>
    </location>
</feature>
<keyword evidence="4 7" id="KW-0812">Transmembrane</keyword>
<organism evidence="9 10">
    <name type="scientific">Pseudomonas petrae</name>
    <dbReference type="NCBI Taxonomy" id="2912190"/>
    <lineage>
        <taxon>Bacteria</taxon>
        <taxon>Pseudomonadati</taxon>
        <taxon>Pseudomonadota</taxon>
        <taxon>Gammaproteobacteria</taxon>
        <taxon>Pseudomonadales</taxon>
        <taxon>Pseudomonadaceae</taxon>
        <taxon>Pseudomonas</taxon>
    </lineage>
</organism>
<evidence type="ECO:0000256" key="2">
    <source>
        <dbReference type="ARBA" id="ARBA00022448"/>
    </source>
</evidence>
<dbReference type="InterPro" id="IPR020846">
    <property type="entry name" value="MFS_dom"/>
</dbReference>